<proteinExistence type="predicted"/>
<dbReference type="RefSeq" id="WP_167860807.1">
    <property type="nucleotide sequence ID" value="NZ_CP064931.1"/>
</dbReference>
<accession>A0A7X6F583</accession>
<organism evidence="1 2">
    <name type="scientific">Rhizobium phaseoli</name>
    <dbReference type="NCBI Taxonomy" id="396"/>
    <lineage>
        <taxon>Bacteria</taxon>
        <taxon>Pseudomonadati</taxon>
        <taxon>Pseudomonadota</taxon>
        <taxon>Alphaproteobacteria</taxon>
        <taxon>Hyphomicrobiales</taxon>
        <taxon>Rhizobiaceae</taxon>
        <taxon>Rhizobium/Agrobacterium group</taxon>
        <taxon>Rhizobium</taxon>
    </lineage>
</organism>
<reference evidence="1 2" key="1">
    <citation type="submission" date="2020-11" db="EMBL/GenBank/DDBJ databases">
        <title>Indigenous Rhizobia Nodulating Common beans in Western Kenya.</title>
        <authorList>
            <person name="Wekesa C.S."/>
            <person name="Oelmueller R."/>
            <person name="Furch A.C."/>
        </authorList>
    </citation>
    <scope>NUCLEOTIDE SEQUENCE [LARGE SCALE GENOMIC DNA]</scope>
    <source>
        <strain evidence="2">BS3</strain>
    </source>
</reference>
<name>A0A7X6F583_9HYPH</name>
<gene>
    <name evidence="1" type="ORF">HER27_010695</name>
</gene>
<dbReference type="EMBL" id="CP064931">
    <property type="protein sequence ID" value="QPK10962.1"/>
    <property type="molecule type" value="Genomic_DNA"/>
</dbReference>
<dbReference type="Proteomes" id="UP000540266">
    <property type="component" value="Chromosome"/>
</dbReference>
<evidence type="ECO:0000313" key="1">
    <source>
        <dbReference type="EMBL" id="QPK10962.1"/>
    </source>
</evidence>
<sequence>MNIVGPERYELTYDEDSFAVHCKDNTPKFSGIAASKMPKLYIASINDVPVYVGITKRRMSERLRYGWNVTGQHGYHGYAWRRTGTNAVLHVWGDEDQAIERDHLDLETVEAEIVYLIRMNGQWPQFQTEIHFHPSTPEHRKAAEGIFSMFRVPQGRP</sequence>
<protein>
    <submittedName>
        <fullName evidence="1">Uncharacterized protein</fullName>
    </submittedName>
</protein>
<evidence type="ECO:0000313" key="2">
    <source>
        <dbReference type="Proteomes" id="UP000540266"/>
    </source>
</evidence>
<dbReference type="AlphaFoldDB" id="A0A7X6F583"/>